<dbReference type="Pfam" id="PF06245">
    <property type="entry name" value="DUF1015"/>
    <property type="match status" value="1"/>
</dbReference>
<name>M2NGR0_9FIRM</name>
<dbReference type="BioCyc" id="ECAT999415-HMP:GTTI-209-MONOMER"/>
<gene>
    <name evidence="1" type="ORF">HMPREF9943_00200</name>
</gene>
<dbReference type="PATRIC" id="fig|999415.3.peg.200"/>
<comment type="caution">
    <text evidence="1">The sequence shown here is derived from an EMBL/GenBank/DDBJ whole genome shotgun (WGS) entry which is preliminary data.</text>
</comment>
<organism evidence="1 2">
    <name type="scientific">Eggerthia catenaformis OT 569 = DSM 20559</name>
    <dbReference type="NCBI Taxonomy" id="999415"/>
    <lineage>
        <taxon>Bacteria</taxon>
        <taxon>Bacillati</taxon>
        <taxon>Bacillota</taxon>
        <taxon>Erysipelotrichia</taxon>
        <taxon>Erysipelotrichales</taxon>
        <taxon>Coprobacillaceae</taxon>
        <taxon>Eggerthia</taxon>
    </lineage>
</organism>
<dbReference type="PANTHER" id="PTHR36454">
    <property type="entry name" value="LMO2823 PROTEIN"/>
    <property type="match status" value="1"/>
</dbReference>
<keyword evidence="2" id="KW-1185">Reference proteome</keyword>
<dbReference type="InterPro" id="IPR008323">
    <property type="entry name" value="UCP033563"/>
</dbReference>
<protein>
    <recommendedName>
        <fullName evidence="3">DUF1015 domain-containing protein</fullName>
    </recommendedName>
</protein>
<dbReference type="EMBL" id="AGEJ01000005">
    <property type="protein sequence ID" value="EMD17413.1"/>
    <property type="molecule type" value="Genomic_DNA"/>
</dbReference>
<sequence>MAHILPFKALRPAVSKAKEVAALPYDVYSRQEAKEYIKDKPLSFLNIDRPETQFENNYDMYSKDVYLKADQMIKEEWKKGIFVQEEYPAYYLYELTMNDHVQTGIVALSSIDDYLNDVCKKHELTVEVKERDRINHVDITSAQTGPIFLTYKAKNEIRRKVNKIKQSKSLYDFISEDHIRHRVWIVSDKEDISYLQKAFDQVESTYIADGHHRAASAVKVGLKRRKEHPDYSGNEEFNYFLSVLFPDDELKILDYNRVVSDLNGYTYDEFLNRLNQKFDISLLTEKRHPEHKNEITMYLNHQWYSLKAHDDIVEKRKSSSVLSLDVSLLQDEILSPLLNIGDPRIDQRIHFIGGIRGLDELIKETDQTSGVAFAMYPTSIQELLDVADHHLLMPPKSTWFEPKLRSGLFIHLFER</sequence>
<dbReference type="RefSeq" id="WP_004801211.1">
    <property type="nucleotide sequence ID" value="NZ_KB446646.1"/>
</dbReference>
<accession>M2NGR0</accession>
<dbReference type="OrthoDB" id="9781616at2"/>
<evidence type="ECO:0008006" key="3">
    <source>
        <dbReference type="Google" id="ProtNLM"/>
    </source>
</evidence>
<dbReference type="Proteomes" id="UP000011758">
    <property type="component" value="Unassembled WGS sequence"/>
</dbReference>
<dbReference type="AlphaFoldDB" id="M2NGR0"/>
<dbReference type="PANTHER" id="PTHR36454:SF1">
    <property type="entry name" value="DUF1015 DOMAIN-CONTAINING PROTEIN"/>
    <property type="match status" value="1"/>
</dbReference>
<evidence type="ECO:0000313" key="1">
    <source>
        <dbReference type="EMBL" id="EMD17413.1"/>
    </source>
</evidence>
<dbReference type="PIRSF" id="PIRSF033563">
    <property type="entry name" value="UCP033563"/>
    <property type="match status" value="1"/>
</dbReference>
<proteinExistence type="predicted"/>
<dbReference type="eggNOG" id="COG4198">
    <property type="taxonomic scope" value="Bacteria"/>
</dbReference>
<evidence type="ECO:0000313" key="2">
    <source>
        <dbReference type="Proteomes" id="UP000011758"/>
    </source>
</evidence>
<dbReference type="STRING" id="999415.HMPREF9943_00200"/>
<reference evidence="1 2" key="1">
    <citation type="submission" date="2013-02" db="EMBL/GenBank/DDBJ databases">
        <title>The Genome Sequence of Lactobacillus catenaformis F0143.</title>
        <authorList>
            <consortium name="The Broad Institute Genome Sequencing Platform"/>
            <person name="Earl A."/>
            <person name="Ward D."/>
            <person name="Feldgarden M."/>
            <person name="Gevers D."/>
            <person name="Izard J."/>
            <person name="Blanton J.M."/>
            <person name="Mathney J."/>
            <person name="Dewhirst F.E."/>
            <person name="Young S.K."/>
            <person name="Zeng Q."/>
            <person name="Gargeya S."/>
            <person name="Fitzgerald M."/>
            <person name="Haas B."/>
            <person name="Abouelleil A."/>
            <person name="Alvarado L."/>
            <person name="Arachchi H.M."/>
            <person name="Berlin A."/>
            <person name="Chapman S.B."/>
            <person name="Gearin G."/>
            <person name="Goldberg J."/>
            <person name="Griggs A."/>
            <person name="Gujja S."/>
            <person name="Hansen M."/>
            <person name="Heiman D."/>
            <person name="Howarth C."/>
            <person name="Larimer J."/>
            <person name="Lui A."/>
            <person name="MacDonald P.J.P."/>
            <person name="McCowen C."/>
            <person name="Montmayeur A."/>
            <person name="Murphy C."/>
            <person name="Neiman D."/>
            <person name="Pearson M."/>
            <person name="Priest M."/>
            <person name="Roberts A."/>
            <person name="Saif S."/>
            <person name="Shea T."/>
            <person name="Sisk P."/>
            <person name="Stolte C."/>
            <person name="Sykes S."/>
            <person name="Wortman J."/>
            <person name="Nusbaum C."/>
            <person name="Birren B."/>
        </authorList>
    </citation>
    <scope>NUCLEOTIDE SEQUENCE [LARGE SCALE GENOMIC DNA]</scope>
    <source>
        <strain evidence="1 2">OT 569</strain>
    </source>
</reference>